<dbReference type="CDD" id="cd02612">
    <property type="entry name" value="HAD_PGPPase"/>
    <property type="match status" value="1"/>
</dbReference>
<dbReference type="Gene3D" id="1.20.1440.100">
    <property type="entry name" value="SG protein - dephosphorylation function"/>
    <property type="match status" value="1"/>
</dbReference>
<name>A0ABY6N0W4_9ALTE</name>
<sequence>MTLAIFDLDNTLIAGDSDHAWGQFLADKGIVNAEEYEKANDQFYQDYLSGKLDMTRYLEFSLAPLAAHPMTSLLQWREQFVNERIKPLMLNKAEALVRSHREQGHYILIITATNRFVTEPIAELLGVDHLIATDPEIIDNRYTGAISGIPSFKEGKVTRLNNWLKEQQYSLEGSYFYSDSHNDLPLLEIVDTPVAVDADEKLTSHAMQNNWKIISLR</sequence>
<keyword evidence="3" id="KW-0460">Magnesium</keyword>
<dbReference type="InterPro" id="IPR006385">
    <property type="entry name" value="HAD_hydro_SerB1"/>
</dbReference>
<evidence type="ECO:0000313" key="4">
    <source>
        <dbReference type="EMBL" id="UZE95743.1"/>
    </source>
</evidence>
<dbReference type="InterPro" id="IPR023214">
    <property type="entry name" value="HAD_sf"/>
</dbReference>
<dbReference type="PANTHER" id="PTHR43344">
    <property type="entry name" value="PHOSPHOSERINE PHOSPHATASE"/>
    <property type="match status" value="1"/>
</dbReference>
<dbReference type="InterPro" id="IPR050582">
    <property type="entry name" value="HAD-like_SerB"/>
</dbReference>
<evidence type="ECO:0000256" key="1">
    <source>
        <dbReference type="ARBA" id="ARBA00022723"/>
    </source>
</evidence>
<organism evidence="4 5">
    <name type="scientific">Alkalimarinus alittae</name>
    <dbReference type="NCBI Taxonomy" id="2961619"/>
    <lineage>
        <taxon>Bacteria</taxon>
        <taxon>Pseudomonadati</taxon>
        <taxon>Pseudomonadota</taxon>
        <taxon>Gammaproteobacteria</taxon>
        <taxon>Alteromonadales</taxon>
        <taxon>Alteromonadaceae</taxon>
        <taxon>Alkalimarinus</taxon>
    </lineage>
</organism>
<protein>
    <submittedName>
        <fullName evidence="4">HAD-IB family hydrolase</fullName>
    </submittedName>
</protein>
<dbReference type="Gene3D" id="3.40.50.1000">
    <property type="entry name" value="HAD superfamily/HAD-like"/>
    <property type="match status" value="1"/>
</dbReference>
<keyword evidence="5" id="KW-1185">Reference proteome</keyword>
<dbReference type="NCBIfam" id="TIGR01490">
    <property type="entry name" value="HAD-SF-IB-hyp1"/>
    <property type="match status" value="1"/>
</dbReference>
<accession>A0ABY6N0W4</accession>
<dbReference type="InterPro" id="IPR036412">
    <property type="entry name" value="HAD-like_sf"/>
</dbReference>
<evidence type="ECO:0000256" key="2">
    <source>
        <dbReference type="ARBA" id="ARBA00022801"/>
    </source>
</evidence>
<dbReference type="Pfam" id="PF12710">
    <property type="entry name" value="HAD"/>
    <property type="match status" value="1"/>
</dbReference>
<dbReference type="GO" id="GO:0016787">
    <property type="term" value="F:hydrolase activity"/>
    <property type="evidence" value="ECO:0007669"/>
    <property type="project" value="UniProtKB-KW"/>
</dbReference>
<gene>
    <name evidence="4" type="ORF">NKI27_17030</name>
</gene>
<dbReference type="NCBIfam" id="TIGR01488">
    <property type="entry name" value="HAD-SF-IB"/>
    <property type="match status" value="1"/>
</dbReference>
<keyword evidence="1" id="KW-0479">Metal-binding</keyword>
<dbReference type="Proteomes" id="UP001163739">
    <property type="component" value="Chromosome"/>
</dbReference>
<proteinExistence type="predicted"/>
<evidence type="ECO:0000313" key="5">
    <source>
        <dbReference type="Proteomes" id="UP001163739"/>
    </source>
</evidence>
<dbReference type="RefSeq" id="WP_265047233.1">
    <property type="nucleotide sequence ID" value="NZ_CP100390.1"/>
</dbReference>
<evidence type="ECO:0000256" key="3">
    <source>
        <dbReference type="ARBA" id="ARBA00022842"/>
    </source>
</evidence>
<dbReference type="EMBL" id="CP100390">
    <property type="protein sequence ID" value="UZE95743.1"/>
    <property type="molecule type" value="Genomic_DNA"/>
</dbReference>
<dbReference type="PANTHER" id="PTHR43344:SF13">
    <property type="entry name" value="PHOSPHATASE RV3661-RELATED"/>
    <property type="match status" value="1"/>
</dbReference>
<reference evidence="4" key="1">
    <citation type="submission" date="2022-06" db="EMBL/GenBank/DDBJ databases">
        <title>Alkalimarinus sp. nov., isolated from gut of a Alitta virens.</title>
        <authorList>
            <person name="Yang A.I."/>
            <person name="Shin N.-R."/>
        </authorList>
    </citation>
    <scope>NUCLEOTIDE SEQUENCE</scope>
    <source>
        <strain evidence="4">A2M4</strain>
    </source>
</reference>
<keyword evidence="2 4" id="KW-0378">Hydrolase</keyword>
<dbReference type="SUPFAM" id="SSF56784">
    <property type="entry name" value="HAD-like"/>
    <property type="match status" value="1"/>
</dbReference>